<evidence type="ECO:0000313" key="6">
    <source>
        <dbReference type="Proteomes" id="UP000186141"/>
    </source>
</evidence>
<dbReference type="SMART" id="SM00895">
    <property type="entry name" value="FCD"/>
    <property type="match status" value="1"/>
</dbReference>
<dbReference type="InterPro" id="IPR011711">
    <property type="entry name" value="GntR_C"/>
</dbReference>
<dbReference type="InterPro" id="IPR036388">
    <property type="entry name" value="WH-like_DNA-bd_sf"/>
</dbReference>
<feature type="domain" description="HTH gntR-type" evidence="4">
    <location>
        <begin position="12"/>
        <end position="78"/>
    </location>
</feature>
<dbReference type="SUPFAM" id="SSF48008">
    <property type="entry name" value="GntR ligand-binding domain-like"/>
    <property type="match status" value="1"/>
</dbReference>
<dbReference type="SMART" id="SM00345">
    <property type="entry name" value="HTH_GNTR"/>
    <property type="match status" value="1"/>
</dbReference>
<keyword evidence="2" id="KW-0238">DNA-binding</keyword>
<evidence type="ECO:0000256" key="1">
    <source>
        <dbReference type="ARBA" id="ARBA00023015"/>
    </source>
</evidence>
<organism evidence="5 6">
    <name type="scientific">Gemmobacter megaterium</name>
    <dbReference type="NCBI Taxonomy" id="1086013"/>
    <lineage>
        <taxon>Bacteria</taxon>
        <taxon>Pseudomonadati</taxon>
        <taxon>Pseudomonadota</taxon>
        <taxon>Alphaproteobacteria</taxon>
        <taxon>Rhodobacterales</taxon>
        <taxon>Paracoccaceae</taxon>
        <taxon>Gemmobacter</taxon>
    </lineage>
</organism>
<dbReference type="GO" id="GO:0003700">
    <property type="term" value="F:DNA-binding transcription factor activity"/>
    <property type="evidence" value="ECO:0007669"/>
    <property type="project" value="InterPro"/>
</dbReference>
<accession>A0A1N7Q428</accession>
<evidence type="ECO:0000259" key="4">
    <source>
        <dbReference type="PROSITE" id="PS50949"/>
    </source>
</evidence>
<dbReference type="RefSeq" id="WP_076533112.1">
    <property type="nucleotide sequence ID" value="NZ_BMEH01000007.1"/>
</dbReference>
<name>A0A1N7Q428_9RHOB</name>
<dbReference type="PANTHER" id="PTHR43537:SF5">
    <property type="entry name" value="UXU OPERON TRANSCRIPTIONAL REGULATOR"/>
    <property type="match status" value="1"/>
</dbReference>
<dbReference type="SUPFAM" id="SSF46785">
    <property type="entry name" value="Winged helix' DNA-binding domain"/>
    <property type="match status" value="1"/>
</dbReference>
<dbReference type="PRINTS" id="PR00035">
    <property type="entry name" value="HTHGNTR"/>
</dbReference>
<dbReference type="PANTHER" id="PTHR43537">
    <property type="entry name" value="TRANSCRIPTIONAL REGULATOR, GNTR FAMILY"/>
    <property type="match status" value="1"/>
</dbReference>
<dbReference type="OrthoDB" id="7618373at2"/>
<dbReference type="InterPro" id="IPR036390">
    <property type="entry name" value="WH_DNA-bd_sf"/>
</dbReference>
<dbReference type="GO" id="GO:0003677">
    <property type="term" value="F:DNA binding"/>
    <property type="evidence" value="ECO:0007669"/>
    <property type="project" value="UniProtKB-KW"/>
</dbReference>
<dbReference type="Proteomes" id="UP000186141">
    <property type="component" value="Unassembled WGS sequence"/>
</dbReference>
<dbReference type="InterPro" id="IPR000524">
    <property type="entry name" value="Tscrpt_reg_HTH_GntR"/>
</dbReference>
<dbReference type="EMBL" id="FTOT01000007">
    <property type="protein sequence ID" value="SIT17576.1"/>
    <property type="molecule type" value="Genomic_DNA"/>
</dbReference>
<dbReference type="STRING" id="1086013.SAMN05421774_10762"/>
<proteinExistence type="predicted"/>
<dbReference type="Gene3D" id="1.20.120.530">
    <property type="entry name" value="GntR ligand-binding domain-like"/>
    <property type="match status" value="1"/>
</dbReference>
<keyword evidence="1" id="KW-0805">Transcription regulation</keyword>
<evidence type="ECO:0000256" key="2">
    <source>
        <dbReference type="ARBA" id="ARBA00023125"/>
    </source>
</evidence>
<dbReference type="InterPro" id="IPR008920">
    <property type="entry name" value="TF_FadR/GntR_C"/>
</dbReference>
<sequence>MSSSDFRIRRQPPLAAQVFETLRTMMQAQVFEPGERMVEEDLARRLAVSRTPVREALFRLEQNGMLEQRDGGFHVPRLTVQDVEEIFQIRRLLEPQGVADVAAATTDSDLAAYIAGRNRVQAADTEQAAVQANIAFRGLWLGRIPNQRMQDVLMRFDDQVVLVRHATLRSAQSRADAARGVVRLVEAFAARDPVAARQTMEAFIDTAYAHFRSAVATANPVHPAIQSEDTP</sequence>
<reference evidence="5 6" key="1">
    <citation type="submission" date="2017-01" db="EMBL/GenBank/DDBJ databases">
        <authorList>
            <person name="Mah S.A."/>
            <person name="Swanson W.J."/>
            <person name="Moy G.W."/>
            <person name="Vacquier V.D."/>
        </authorList>
    </citation>
    <scope>NUCLEOTIDE SEQUENCE [LARGE SCALE GENOMIC DNA]</scope>
    <source>
        <strain evidence="5 6">DSM 26375</strain>
    </source>
</reference>
<dbReference type="Pfam" id="PF07729">
    <property type="entry name" value="FCD"/>
    <property type="match status" value="1"/>
</dbReference>
<protein>
    <submittedName>
        <fullName evidence="5">Transcriptional regulator, GntR family</fullName>
    </submittedName>
</protein>
<dbReference type="Pfam" id="PF00392">
    <property type="entry name" value="GntR"/>
    <property type="match status" value="1"/>
</dbReference>
<dbReference type="Gene3D" id="1.10.10.10">
    <property type="entry name" value="Winged helix-like DNA-binding domain superfamily/Winged helix DNA-binding domain"/>
    <property type="match status" value="1"/>
</dbReference>
<keyword evidence="3" id="KW-0804">Transcription</keyword>
<keyword evidence="6" id="KW-1185">Reference proteome</keyword>
<dbReference type="AlphaFoldDB" id="A0A1N7Q428"/>
<evidence type="ECO:0000313" key="5">
    <source>
        <dbReference type="EMBL" id="SIT17576.1"/>
    </source>
</evidence>
<evidence type="ECO:0000256" key="3">
    <source>
        <dbReference type="ARBA" id="ARBA00023163"/>
    </source>
</evidence>
<gene>
    <name evidence="5" type="ORF">SAMN05421774_10762</name>
</gene>
<dbReference type="PROSITE" id="PS50949">
    <property type="entry name" value="HTH_GNTR"/>
    <property type="match status" value="1"/>
</dbReference>
<dbReference type="CDD" id="cd07377">
    <property type="entry name" value="WHTH_GntR"/>
    <property type="match status" value="1"/>
</dbReference>